<organism evidence="2 3">
    <name type="scientific">Prevotella lacticifex</name>
    <dbReference type="NCBI Taxonomy" id="2854755"/>
    <lineage>
        <taxon>Bacteria</taxon>
        <taxon>Pseudomonadati</taxon>
        <taxon>Bacteroidota</taxon>
        <taxon>Bacteroidia</taxon>
        <taxon>Bacteroidales</taxon>
        <taxon>Prevotellaceae</taxon>
        <taxon>Prevotella</taxon>
    </lineage>
</organism>
<keyword evidence="3" id="KW-1185">Reference proteome</keyword>
<evidence type="ECO:0000256" key="1">
    <source>
        <dbReference type="SAM" id="MobiDB-lite"/>
    </source>
</evidence>
<dbReference type="AlphaFoldDB" id="A0A9R1C9A4"/>
<reference evidence="2" key="1">
    <citation type="journal article" date="2022" name="Int. J. Syst. Evol. Microbiol.">
        <title>Prevotella lacticifex sp. nov., isolated from the rumen of cows.</title>
        <authorList>
            <person name="Shinkai T."/>
            <person name="Ikeyama N."/>
            <person name="Kumagai M."/>
            <person name="Ohmori H."/>
            <person name="Sakamoto M."/>
            <person name="Ohkuma M."/>
            <person name="Mitsumori M."/>
        </authorList>
    </citation>
    <scope>NUCLEOTIDE SEQUENCE</scope>
    <source>
        <strain evidence="2">R5076</strain>
    </source>
</reference>
<name>A0A9R1C9A4_9BACT</name>
<dbReference type="EMBL" id="BPUB01000001">
    <property type="protein sequence ID" value="GJG58407.1"/>
    <property type="molecule type" value="Genomic_DNA"/>
</dbReference>
<protein>
    <submittedName>
        <fullName evidence="2">Uncharacterized protein</fullName>
    </submittedName>
</protein>
<proteinExistence type="predicted"/>
<feature type="region of interest" description="Disordered" evidence="1">
    <location>
        <begin position="64"/>
        <end position="88"/>
    </location>
</feature>
<dbReference type="RefSeq" id="WP_223929294.1">
    <property type="nucleotide sequence ID" value="NZ_BPTU01000001.1"/>
</dbReference>
<gene>
    <name evidence="2" type="ORF">PRLR5076_12580</name>
</gene>
<accession>A0A9R1C9A4</accession>
<dbReference type="Proteomes" id="UP000825483">
    <property type="component" value="Unassembled WGS sequence"/>
</dbReference>
<feature type="compositionally biased region" description="Polar residues" evidence="1">
    <location>
        <begin position="78"/>
        <end position="88"/>
    </location>
</feature>
<sequence>MDTNNNEYQQALMELYAAVLKVLRLSGASVFTEKEKHDEMLANVLALINSCGYSSSTNSSFSASDYLQKETKPEPYKQQPSPAGTPANQPVLLVKNMIGKRYATMAEDDGDGYRFCRTKDRVEEGDNNRFFVLTIYDDGTGTFEMTDDIVGEKRQMLLDSQSTLLASGVVKSTGTISGTCSIVTRTVGEVVKNGKSWHIVKPLEIEFK</sequence>
<comment type="caution">
    <text evidence="2">The sequence shown here is derived from an EMBL/GenBank/DDBJ whole genome shotgun (WGS) entry which is preliminary data.</text>
</comment>
<dbReference type="GeneID" id="72467561"/>
<evidence type="ECO:0000313" key="2">
    <source>
        <dbReference type="EMBL" id="GJG58407.1"/>
    </source>
</evidence>
<evidence type="ECO:0000313" key="3">
    <source>
        <dbReference type="Proteomes" id="UP000825483"/>
    </source>
</evidence>